<reference evidence="1" key="1">
    <citation type="submission" date="2020-03" db="EMBL/GenBank/DDBJ databases">
        <authorList>
            <person name="Weist P."/>
        </authorList>
    </citation>
    <scope>NUCLEOTIDE SEQUENCE</scope>
</reference>
<evidence type="ECO:0000313" key="1">
    <source>
        <dbReference type="EMBL" id="CAB1434925.1"/>
    </source>
</evidence>
<proteinExistence type="predicted"/>
<organism evidence="1 2">
    <name type="scientific">Pleuronectes platessa</name>
    <name type="common">European plaice</name>
    <dbReference type="NCBI Taxonomy" id="8262"/>
    <lineage>
        <taxon>Eukaryota</taxon>
        <taxon>Metazoa</taxon>
        <taxon>Chordata</taxon>
        <taxon>Craniata</taxon>
        <taxon>Vertebrata</taxon>
        <taxon>Euteleostomi</taxon>
        <taxon>Actinopterygii</taxon>
        <taxon>Neopterygii</taxon>
        <taxon>Teleostei</taxon>
        <taxon>Neoteleostei</taxon>
        <taxon>Acanthomorphata</taxon>
        <taxon>Carangaria</taxon>
        <taxon>Pleuronectiformes</taxon>
        <taxon>Pleuronectoidei</taxon>
        <taxon>Pleuronectidae</taxon>
        <taxon>Pleuronectes</taxon>
    </lineage>
</organism>
<comment type="caution">
    <text evidence="1">The sequence shown here is derived from an EMBL/GenBank/DDBJ whole genome shotgun (WGS) entry which is preliminary data.</text>
</comment>
<keyword evidence="2" id="KW-1185">Reference proteome</keyword>
<name>A0A9N7UQR5_PLEPL</name>
<protein>
    <submittedName>
        <fullName evidence="1">Uncharacterized protein</fullName>
    </submittedName>
</protein>
<sequence>MFAKTRQSPDRLAARAVDSSVLTPSPPTLHLSAPLSQRPLASSCQVYGSKKCNPHLEYGSSGSFECRSSRCLIFGSLTSGGSLPPRLNQIWKGREGGRDEEQIGGGDQALKIEVSHVLHMPTSAEPPTNPNTPTSSCPLYFQTYLITWGGIGRRGGS</sequence>
<dbReference type="AlphaFoldDB" id="A0A9N7UQR5"/>
<accession>A0A9N7UQR5</accession>
<gene>
    <name evidence="1" type="ORF">PLEPLA_LOCUS23027</name>
</gene>
<dbReference type="EMBL" id="CADEAL010001713">
    <property type="protein sequence ID" value="CAB1434925.1"/>
    <property type="molecule type" value="Genomic_DNA"/>
</dbReference>
<evidence type="ECO:0000313" key="2">
    <source>
        <dbReference type="Proteomes" id="UP001153269"/>
    </source>
</evidence>
<dbReference type="Proteomes" id="UP001153269">
    <property type="component" value="Unassembled WGS sequence"/>
</dbReference>